<gene>
    <name evidence="2" type="ORF">D2917_24040</name>
</gene>
<feature type="domain" description="DUF4224" evidence="1">
    <location>
        <begin position="2"/>
        <end position="46"/>
    </location>
</feature>
<evidence type="ECO:0000259" key="1">
    <source>
        <dbReference type="Pfam" id="PF13986"/>
    </source>
</evidence>
<dbReference type="Proteomes" id="UP000325743">
    <property type="component" value="Chromosome 2"/>
</dbReference>
<dbReference type="EMBL" id="CP032519">
    <property type="protein sequence ID" value="QEZ47220.1"/>
    <property type="molecule type" value="Genomic_DNA"/>
</dbReference>
<reference evidence="2 3" key="1">
    <citation type="submission" date="2018-09" db="EMBL/GenBank/DDBJ databases">
        <title>Complete genome sequence of Cupriavidus oxalaticus T2, a bacterium capable of phenol tolerance and degradation.</title>
        <authorList>
            <person name="Yan J."/>
        </authorList>
    </citation>
    <scope>NUCLEOTIDE SEQUENCE [LARGE SCALE GENOMIC DNA]</scope>
    <source>
        <strain evidence="2 3">T2</strain>
    </source>
</reference>
<dbReference type="InterPro" id="IPR025319">
    <property type="entry name" value="DUF4224"/>
</dbReference>
<organism evidence="2 3">
    <name type="scientific">Cupriavidus oxalaticus</name>
    <dbReference type="NCBI Taxonomy" id="96344"/>
    <lineage>
        <taxon>Bacteria</taxon>
        <taxon>Pseudomonadati</taxon>
        <taxon>Pseudomonadota</taxon>
        <taxon>Betaproteobacteria</taxon>
        <taxon>Burkholderiales</taxon>
        <taxon>Burkholderiaceae</taxon>
        <taxon>Cupriavidus</taxon>
    </lineage>
</organism>
<name>A0A5P3VLW6_9BURK</name>
<dbReference type="AlphaFoldDB" id="A0A5P3VLW6"/>
<sequence length="70" mass="8039">MFLTAEEVRQLTNRVQRRAQAVVLNSLGVEHKIRPDGSIIVLRAHVEHLLGAGTPAYRQEREYEIDRSIM</sequence>
<protein>
    <submittedName>
        <fullName evidence="2">DUF4224 domain-containing protein</fullName>
    </submittedName>
</protein>
<evidence type="ECO:0000313" key="2">
    <source>
        <dbReference type="EMBL" id="QEZ47220.1"/>
    </source>
</evidence>
<proteinExistence type="predicted"/>
<accession>A0A5P3VLW6</accession>
<dbReference type="Pfam" id="PF13986">
    <property type="entry name" value="DUF4224"/>
    <property type="match status" value="1"/>
</dbReference>
<evidence type="ECO:0000313" key="3">
    <source>
        <dbReference type="Proteomes" id="UP000325743"/>
    </source>
</evidence>